<reference evidence="7" key="2">
    <citation type="submission" date="2013-10" db="EMBL/GenBank/DDBJ databases">
        <authorList>
            <person name="Aslett M."/>
        </authorList>
    </citation>
    <scope>NUCLEOTIDE SEQUENCE [LARGE SCALE GENOMIC DNA]</scope>
    <source>
        <strain evidence="7">Houghton</strain>
    </source>
</reference>
<feature type="transmembrane region" description="Helical" evidence="6">
    <location>
        <begin position="451"/>
        <end position="471"/>
    </location>
</feature>
<dbReference type="Pfam" id="PF05653">
    <property type="entry name" value="Mg_trans_NIPA"/>
    <property type="match status" value="1"/>
</dbReference>
<evidence type="ECO:0000256" key="5">
    <source>
        <dbReference type="SAM" id="MobiDB-lite"/>
    </source>
</evidence>
<feature type="transmembrane region" description="Helical" evidence="6">
    <location>
        <begin position="549"/>
        <end position="573"/>
    </location>
</feature>
<evidence type="ECO:0008006" key="9">
    <source>
        <dbReference type="Google" id="ProtNLM"/>
    </source>
</evidence>
<evidence type="ECO:0000256" key="6">
    <source>
        <dbReference type="SAM" id="Phobius"/>
    </source>
</evidence>
<feature type="compositionally biased region" description="Low complexity" evidence="5">
    <location>
        <begin position="23"/>
        <end position="40"/>
    </location>
</feature>
<feature type="region of interest" description="Disordered" evidence="5">
    <location>
        <begin position="23"/>
        <end position="95"/>
    </location>
</feature>
<feature type="compositionally biased region" description="Basic and acidic residues" evidence="5">
    <location>
        <begin position="43"/>
        <end position="56"/>
    </location>
</feature>
<evidence type="ECO:0000256" key="2">
    <source>
        <dbReference type="ARBA" id="ARBA00022692"/>
    </source>
</evidence>
<evidence type="ECO:0000256" key="1">
    <source>
        <dbReference type="ARBA" id="ARBA00004141"/>
    </source>
</evidence>
<reference evidence="7" key="1">
    <citation type="submission" date="2013-10" db="EMBL/GenBank/DDBJ databases">
        <title>Genomic analysis of the causative agents of coccidiosis in chickens.</title>
        <authorList>
            <person name="Reid A.J."/>
            <person name="Blake D."/>
            <person name="Billington K."/>
            <person name="Browne H."/>
            <person name="Dunn M."/>
            <person name="Hung S."/>
            <person name="Kawahara F."/>
            <person name="Miranda-Saavedra D."/>
            <person name="Mourier T."/>
            <person name="Nagra H."/>
            <person name="Otto T.D."/>
            <person name="Rawlings N."/>
            <person name="Sanchez A."/>
            <person name="Sanders M."/>
            <person name="Subramaniam C."/>
            <person name="Tay Y."/>
            <person name="Dear P."/>
            <person name="Doerig C."/>
            <person name="Gruber A."/>
            <person name="Parkinson J."/>
            <person name="Shirley M."/>
            <person name="Wan K.L."/>
            <person name="Berriman M."/>
            <person name="Tomley F."/>
            <person name="Pain A."/>
        </authorList>
    </citation>
    <scope>NUCLEOTIDE SEQUENCE [LARGE SCALE GENOMIC DNA]</scope>
    <source>
        <strain evidence="7">Houghton</strain>
    </source>
</reference>
<dbReference type="EMBL" id="HG673777">
    <property type="protein sequence ID" value="CDJ37785.1"/>
    <property type="molecule type" value="Genomic_DNA"/>
</dbReference>
<feature type="transmembrane region" description="Helical" evidence="6">
    <location>
        <begin position="523"/>
        <end position="543"/>
    </location>
</feature>
<dbReference type="GeneID" id="25251270"/>
<dbReference type="VEuPathDB" id="ToxoDB:ETH_00010375"/>
<dbReference type="PANTHER" id="PTHR12570">
    <property type="match status" value="1"/>
</dbReference>
<organism evidence="7 8">
    <name type="scientific">Eimeria tenella</name>
    <name type="common">Coccidian parasite</name>
    <dbReference type="NCBI Taxonomy" id="5802"/>
    <lineage>
        <taxon>Eukaryota</taxon>
        <taxon>Sar</taxon>
        <taxon>Alveolata</taxon>
        <taxon>Apicomplexa</taxon>
        <taxon>Conoidasida</taxon>
        <taxon>Coccidia</taxon>
        <taxon>Eucoccidiorida</taxon>
        <taxon>Eimeriorina</taxon>
        <taxon>Eimeriidae</taxon>
        <taxon>Eimeria</taxon>
    </lineage>
</organism>
<dbReference type="GO" id="GO:0016020">
    <property type="term" value="C:membrane"/>
    <property type="evidence" value="ECO:0007669"/>
    <property type="project" value="UniProtKB-SubCell"/>
</dbReference>
<dbReference type="VEuPathDB" id="ToxoDB:ETH2_1591100"/>
<keyword evidence="4 6" id="KW-0472">Membrane</keyword>
<feature type="transmembrane region" description="Helical" evidence="6">
    <location>
        <begin position="491"/>
        <end position="511"/>
    </location>
</feature>
<evidence type="ECO:0000313" key="8">
    <source>
        <dbReference type="Proteomes" id="UP000030747"/>
    </source>
</evidence>
<dbReference type="PANTHER" id="PTHR12570:SF9">
    <property type="entry name" value="MAGNESIUM TRANSPORTER NIPA8-RELATED"/>
    <property type="match status" value="1"/>
</dbReference>
<evidence type="ECO:0000256" key="3">
    <source>
        <dbReference type="ARBA" id="ARBA00022989"/>
    </source>
</evidence>
<feature type="transmembrane region" description="Helical" evidence="6">
    <location>
        <begin position="371"/>
        <end position="390"/>
    </location>
</feature>
<evidence type="ECO:0000313" key="7">
    <source>
        <dbReference type="EMBL" id="CDJ37785.1"/>
    </source>
</evidence>
<dbReference type="OrthoDB" id="165382at2759"/>
<keyword evidence="2 6" id="KW-0812">Transmembrane</keyword>
<gene>
    <name evidence="7" type="ORF">ETH_00010375</name>
</gene>
<dbReference type="AlphaFoldDB" id="U6KIC7"/>
<feature type="transmembrane region" description="Helical" evidence="6">
    <location>
        <begin position="187"/>
        <end position="208"/>
    </location>
</feature>
<feature type="transmembrane region" description="Helical" evidence="6">
    <location>
        <begin position="239"/>
        <end position="261"/>
    </location>
</feature>
<dbReference type="OMA" id="VNMGSDT"/>
<accession>U6KIC7</accession>
<dbReference type="Proteomes" id="UP000030747">
    <property type="component" value="Unassembled WGS sequence"/>
</dbReference>
<feature type="transmembrane region" description="Helical" evidence="6">
    <location>
        <begin position="299"/>
        <end position="317"/>
    </location>
</feature>
<name>U6KIC7_EIMTE</name>
<dbReference type="RefSeq" id="XP_013228623.1">
    <property type="nucleotide sequence ID" value="XM_013373169.1"/>
</dbReference>
<keyword evidence="8" id="KW-1185">Reference proteome</keyword>
<sequence>MTTHLQGRSSWGPETISRCLSSISSFGHSNSNDNSSSSSRRSSKPEPEAIELHEWKTSTSRRPSVCNSETSTKQRQNEADKSTAPRANASPASSHGGVVRWLGHKGSTFWGSLFLLLLLGVCSPFATEATAPTSQEPILDQYVSNQEWQHSRDRFDGWKAPPRRLNTVAAWAAEVESSLRISPQLSLYLGVFLTLSGSLLMAGGSTLMKLGLSVEDADALSGQSCDQQWVWGFAGEAPALILTSMLPHALVIIFMLGNVVFDPPPRCLHIESMVTLATYVLGACMHVVALGFAPASVLSPMNSIGLIANAVASATVLKEPFGFQELLFTGGCAFGVFLCACASVLPRTEFVDLGTDLDSRYVGLYSWHDPWYLAFLGLCCGLGFGALVYLNSVESALLEEKEQQLLRQTDRDIALLAPRGPSEQDYTQKDAGPSTMLSPRSQTKQSLYPRLVGLCYGFLAGLVGSQCILEVKEIGTCVRYGLTQSSIWSSPQPYLVCCFLGLSVWMQIHFLNLGLARGDATTIVPTYYVVWTFFGTLGGFAKFHEVQGFSASALILFGLGFGLTAMCIILLAVEEMRNLRKYVDQQVPGIDDEEADLVRKLSCDNSSADYFADFSHKNKQFRGRPAPGSPLLPDDSSAPWYTKELKSKCQIFTALQAFLLEQEICSCVSLFVVYKCPPQAAQDLVEQRLSKRVTFAMGMFPISSLGRTAGRRRFRPVYQRFRRTRSTASDTALGDAYGELTLGSTSVAGAYTLPPNLHFPRRSADVSRAQHVGLVGQTRHGTVDLNKRLPQCTQRTQRQWILPS</sequence>
<feature type="compositionally biased region" description="Polar residues" evidence="5">
    <location>
        <begin position="57"/>
        <end position="74"/>
    </location>
</feature>
<feature type="transmembrane region" description="Helical" evidence="6">
    <location>
        <begin position="326"/>
        <end position="345"/>
    </location>
</feature>
<protein>
    <recommendedName>
        <fullName evidence="9">DUF803 domain-containing protein</fullName>
    </recommendedName>
</protein>
<evidence type="ECO:0000256" key="4">
    <source>
        <dbReference type="ARBA" id="ARBA00023136"/>
    </source>
</evidence>
<feature type="transmembrane region" description="Helical" evidence="6">
    <location>
        <begin position="273"/>
        <end position="293"/>
    </location>
</feature>
<keyword evidence="3 6" id="KW-1133">Transmembrane helix</keyword>
<proteinExistence type="predicted"/>
<dbReference type="GO" id="GO:0015095">
    <property type="term" value="F:magnesium ion transmembrane transporter activity"/>
    <property type="evidence" value="ECO:0007669"/>
    <property type="project" value="InterPro"/>
</dbReference>
<feature type="region of interest" description="Disordered" evidence="5">
    <location>
        <begin position="421"/>
        <end position="442"/>
    </location>
</feature>
<comment type="subcellular location">
    <subcellularLocation>
        <location evidence="1">Membrane</location>
        <topology evidence="1">Multi-pass membrane protein</topology>
    </subcellularLocation>
</comment>
<dbReference type="InterPro" id="IPR008521">
    <property type="entry name" value="Mg_trans_NIPA"/>
</dbReference>